<gene>
    <name evidence="1" type="ORF">HNY73_022592</name>
</gene>
<reference evidence="1" key="1">
    <citation type="journal article" date="2020" name="bioRxiv">
        <title>Chromosome-level reference genome of the European wasp spider Argiope bruennichi: a resource for studies on range expansion and evolutionary adaptation.</title>
        <authorList>
            <person name="Sheffer M.M."/>
            <person name="Hoppe A."/>
            <person name="Krehenwinkel H."/>
            <person name="Uhl G."/>
            <person name="Kuss A.W."/>
            <person name="Jensen L."/>
            <person name="Jensen C."/>
            <person name="Gillespie R.G."/>
            <person name="Hoff K.J."/>
            <person name="Prost S."/>
        </authorList>
    </citation>
    <scope>NUCLEOTIDE SEQUENCE</scope>
</reference>
<organism evidence="1 2">
    <name type="scientific">Argiope bruennichi</name>
    <name type="common">Wasp spider</name>
    <name type="synonym">Aranea bruennichi</name>
    <dbReference type="NCBI Taxonomy" id="94029"/>
    <lineage>
        <taxon>Eukaryota</taxon>
        <taxon>Metazoa</taxon>
        <taxon>Ecdysozoa</taxon>
        <taxon>Arthropoda</taxon>
        <taxon>Chelicerata</taxon>
        <taxon>Arachnida</taxon>
        <taxon>Araneae</taxon>
        <taxon>Araneomorphae</taxon>
        <taxon>Entelegynae</taxon>
        <taxon>Araneoidea</taxon>
        <taxon>Araneidae</taxon>
        <taxon>Argiope</taxon>
    </lineage>
</organism>
<comment type="caution">
    <text evidence="1">The sequence shown here is derived from an EMBL/GenBank/DDBJ whole genome shotgun (WGS) entry which is preliminary data.</text>
</comment>
<protein>
    <submittedName>
        <fullName evidence="1">Uncharacterized protein</fullName>
    </submittedName>
</protein>
<dbReference type="AlphaFoldDB" id="A0A8T0E2E7"/>
<dbReference type="EMBL" id="JABXBU010002231">
    <property type="protein sequence ID" value="KAF8764526.1"/>
    <property type="molecule type" value="Genomic_DNA"/>
</dbReference>
<proteinExistence type="predicted"/>
<name>A0A8T0E2E7_ARGBR</name>
<evidence type="ECO:0000313" key="1">
    <source>
        <dbReference type="EMBL" id="KAF8764526.1"/>
    </source>
</evidence>
<dbReference type="Proteomes" id="UP000807504">
    <property type="component" value="Unassembled WGS sequence"/>
</dbReference>
<sequence length="84" mass="9466">MILSKNILFWSEKCECWLKNGEANACEEGSFLEALSRISAPLLELNSNEGYNAETNMTALPETVCHSRPPNEGIYSLLSYMDFE</sequence>
<keyword evidence="2" id="KW-1185">Reference proteome</keyword>
<reference evidence="1" key="2">
    <citation type="submission" date="2020-06" db="EMBL/GenBank/DDBJ databases">
        <authorList>
            <person name="Sheffer M."/>
        </authorList>
    </citation>
    <scope>NUCLEOTIDE SEQUENCE</scope>
</reference>
<accession>A0A8T0E2E7</accession>
<evidence type="ECO:0000313" key="2">
    <source>
        <dbReference type="Proteomes" id="UP000807504"/>
    </source>
</evidence>